<keyword evidence="8" id="KW-0472">Membrane</keyword>
<dbReference type="Pfam" id="PF07963">
    <property type="entry name" value="N_methyl"/>
    <property type="match status" value="1"/>
</dbReference>
<keyword evidence="3" id="KW-1003">Cell membrane</keyword>
<organism evidence="11 12">
    <name type="scientific">Bermanella marisrubri</name>
    <dbReference type="NCBI Taxonomy" id="207949"/>
    <lineage>
        <taxon>Bacteria</taxon>
        <taxon>Pseudomonadati</taxon>
        <taxon>Pseudomonadota</taxon>
        <taxon>Gammaproteobacteria</taxon>
        <taxon>Oceanospirillales</taxon>
        <taxon>Oceanospirillaceae</taxon>
        <taxon>Bermanella</taxon>
    </lineage>
</organism>
<sequence length="129" mass="14479">MKQAKGFTLLEVMIAITVFALVASTLSQSSAITVDNQIHLEKKVLASWIAENKISELRFTPYQDITNERSEIEFADRKWQIKTTVTPKKQFQGIPLPLDVKQVTVSVSSKQNPDNSIHTLIAYMANDDA</sequence>
<comment type="subunit">
    <text evidence="9">Type II secretion is composed of four main components: the outer membrane complex, the inner membrane complex, the cytoplasmic secretion ATPase and the periplasm-spanning pseudopilus.</text>
</comment>
<dbReference type="OrthoDB" id="6121517at2"/>
<dbReference type="NCBIfam" id="TIGR02532">
    <property type="entry name" value="IV_pilin_GFxxxE"/>
    <property type="match status" value="1"/>
</dbReference>
<dbReference type="GO" id="GO:0015627">
    <property type="term" value="C:type II protein secretion system complex"/>
    <property type="evidence" value="ECO:0007669"/>
    <property type="project" value="UniProtKB-UniRule"/>
</dbReference>
<evidence type="ECO:0000313" key="11">
    <source>
        <dbReference type="EMBL" id="EAT13455.1"/>
    </source>
</evidence>
<evidence type="ECO:0000256" key="8">
    <source>
        <dbReference type="ARBA" id="ARBA00023136"/>
    </source>
</evidence>
<dbReference type="GO" id="GO:0005886">
    <property type="term" value="C:plasma membrane"/>
    <property type="evidence" value="ECO:0007669"/>
    <property type="project" value="UniProtKB-SubCell"/>
</dbReference>
<evidence type="ECO:0000256" key="4">
    <source>
        <dbReference type="ARBA" id="ARBA00022481"/>
    </source>
</evidence>
<dbReference type="PROSITE" id="PS00409">
    <property type="entry name" value="PROKAR_NTER_METHYL"/>
    <property type="match status" value="1"/>
</dbReference>
<comment type="similarity">
    <text evidence="2 9">Belongs to the GSP I family.</text>
</comment>
<comment type="PTM">
    <text evidence="9">Cleaved by prepilin peptidase.</text>
</comment>
<dbReference type="InterPro" id="IPR003413">
    <property type="entry name" value="T2SS_GspI_C"/>
</dbReference>
<evidence type="ECO:0000256" key="5">
    <source>
        <dbReference type="ARBA" id="ARBA00022519"/>
    </source>
</evidence>
<evidence type="ECO:0000256" key="3">
    <source>
        <dbReference type="ARBA" id="ARBA00022475"/>
    </source>
</evidence>
<dbReference type="EMBL" id="AAQH01000002">
    <property type="protein sequence ID" value="EAT13455.1"/>
    <property type="molecule type" value="Genomic_DNA"/>
</dbReference>
<dbReference type="HOGENOM" id="CLU_121289_5_0_6"/>
<evidence type="ECO:0000259" key="10">
    <source>
        <dbReference type="Pfam" id="PF02501"/>
    </source>
</evidence>
<protein>
    <recommendedName>
        <fullName evidence="9">Type II secretion system protein I</fullName>
        <shortName evidence="9">T2SS minor pseudopilin I</shortName>
    </recommendedName>
</protein>
<dbReference type="GO" id="GO:0015628">
    <property type="term" value="P:protein secretion by the type II secretion system"/>
    <property type="evidence" value="ECO:0007669"/>
    <property type="project" value="UniProtKB-UniRule"/>
</dbReference>
<comment type="subcellular location">
    <subcellularLocation>
        <location evidence="1 9">Cell inner membrane</location>
        <topology evidence="1 9">Single-pass membrane protein</topology>
    </subcellularLocation>
</comment>
<proteinExistence type="inferred from homology"/>
<gene>
    <name evidence="11" type="ORF">RED65_01805</name>
</gene>
<comment type="caution">
    <text evidence="11">The sequence shown here is derived from an EMBL/GenBank/DDBJ whole genome shotgun (WGS) entry which is preliminary data.</text>
</comment>
<keyword evidence="7" id="KW-1133">Transmembrane helix</keyword>
<dbReference type="STRING" id="207949.RED65_01805"/>
<evidence type="ECO:0000256" key="2">
    <source>
        <dbReference type="ARBA" id="ARBA00008358"/>
    </source>
</evidence>
<evidence type="ECO:0000256" key="9">
    <source>
        <dbReference type="RuleBase" id="RU368030"/>
    </source>
</evidence>
<evidence type="ECO:0000256" key="1">
    <source>
        <dbReference type="ARBA" id="ARBA00004377"/>
    </source>
</evidence>
<dbReference type="Proteomes" id="UP000004263">
    <property type="component" value="Unassembled WGS sequence"/>
</dbReference>
<keyword evidence="5 9" id="KW-0997">Cell inner membrane</keyword>
<dbReference type="NCBIfam" id="TIGR01707">
    <property type="entry name" value="gspI"/>
    <property type="match status" value="1"/>
</dbReference>
<evidence type="ECO:0000313" key="12">
    <source>
        <dbReference type="Proteomes" id="UP000004263"/>
    </source>
</evidence>
<accession>Q1N4H3</accession>
<feature type="domain" description="Type II secretion system protein GspI C-terminal" evidence="10">
    <location>
        <begin position="40"/>
        <end position="124"/>
    </location>
</feature>
<keyword evidence="6" id="KW-0812">Transmembrane</keyword>
<dbReference type="InterPro" id="IPR012902">
    <property type="entry name" value="N_methyl_site"/>
</dbReference>
<dbReference type="Pfam" id="PF02501">
    <property type="entry name" value="T2SSI"/>
    <property type="match status" value="1"/>
</dbReference>
<dbReference type="InterPro" id="IPR010052">
    <property type="entry name" value="T2SS_protein-GspI"/>
</dbReference>
<name>Q1N4H3_9GAMM</name>
<keyword evidence="4 9" id="KW-0488">Methylation</keyword>
<dbReference type="Gene3D" id="3.30.1300.30">
    <property type="entry name" value="GSPII I/J protein-like"/>
    <property type="match status" value="1"/>
</dbReference>
<dbReference type="PANTHER" id="PTHR38779">
    <property type="entry name" value="TYPE II SECRETION SYSTEM PROTEIN I-RELATED"/>
    <property type="match status" value="1"/>
</dbReference>
<reference evidence="11 12" key="1">
    <citation type="submission" date="2006-03" db="EMBL/GenBank/DDBJ databases">
        <authorList>
            <person name="Pinhassi J."/>
            <person name="Pedros-Alio C."/>
            <person name="Ferriera S."/>
            <person name="Johnson J."/>
            <person name="Kravitz S."/>
            <person name="Halpern A."/>
            <person name="Remington K."/>
            <person name="Beeson K."/>
            <person name="Tran B."/>
            <person name="Rogers Y.-H."/>
            <person name="Friedman R."/>
            <person name="Venter J.C."/>
        </authorList>
    </citation>
    <scope>NUCLEOTIDE SEQUENCE [LARGE SCALE GENOMIC DNA]</scope>
    <source>
        <strain evidence="11 12">RED65</strain>
    </source>
</reference>
<dbReference type="SUPFAM" id="SSF54523">
    <property type="entry name" value="Pili subunits"/>
    <property type="match status" value="1"/>
</dbReference>
<comment type="function">
    <text evidence="9">Component of the type II secretion system required for the energy-dependent secretion of extracellular factors such as proteases and toxins from the periplasm.</text>
</comment>
<dbReference type="InterPro" id="IPR045584">
    <property type="entry name" value="Pilin-like"/>
</dbReference>
<dbReference type="RefSeq" id="WP_007017839.1">
    <property type="nucleotide sequence ID" value="NZ_CH724114.1"/>
</dbReference>
<keyword evidence="12" id="KW-1185">Reference proteome</keyword>
<evidence type="ECO:0000256" key="6">
    <source>
        <dbReference type="ARBA" id="ARBA00022692"/>
    </source>
</evidence>
<dbReference type="AlphaFoldDB" id="Q1N4H3"/>
<dbReference type="PANTHER" id="PTHR38779:SF2">
    <property type="entry name" value="TYPE II SECRETION SYSTEM PROTEIN I-RELATED"/>
    <property type="match status" value="1"/>
</dbReference>
<evidence type="ECO:0000256" key="7">
    <source>
        <dbReference type="ARBA" id="ARBA00022989"/>
    </source>
</evidence>